<comment type="caution">
    <text evidence="1">The sequence shown here is derived from an EMBL/GenBank/DDBJ whole genome shotgun (WGS) entry which is preliminary data.</text>
</comment>
<reference evidence="1 2" key="1">
    <citation type="journal article" date="2015" name="Int. J. Syst. Evol. Microbiol.">
        <title>Mariniphaga sediminis sp. nov., isolated from coastal sediment.</title>
        <authorList>
            <person name="Wang F.Q."/>
            <person name="Shen Q.Y."/>
            <person name="Chen G.J."/>
            <person name="Du Z.J."/>
        </authorList>
    </citation>
    <scope>NUCLEOTIDE SEQUENCE [LARGE SCALE GENOMIC DNA]</scope>
    <source>
        <strain evidence="1 2">SY21</strain>
    </source>
</reference>
<proteinExistence type="predicted"/>
<evidence type="ECO:0008006" key="3">
    <source>
        <dbReference type="Google" id="ProtNLM"/>
    </source>
</evidence>
<keyword evidence="2" id="KW-1185">Reference proteome</keyword>
<dbReference type="Proteomes" id="UP000266441">
    <property type="component" value="Unassembled WGS sequence"/>
</dbReference>
<evidence type="ECO:0000313" key="2">
    <source>
        <dbReference type="Proteomes" id="UP000266441"/>
    </source>
</evidence>
<protein>
    <recommendedName>
        <fullName evidence="3">Beta-galactosidase trimerisation domain-containing protein</fullName>
    </recommendedName>
</protein>
<dbReference type="EMBL" id="QWET01000014">
    <property type="protein sequence ID" value="RIH63966.1"/>
    <property type="molecule type" value="Genomic_DNA"/>
</dbReference>
<accession>A0A399CXM8</accession>
<name>A0A399CXM8_9BACT</name>
<dbReference type="AlphaFoldDB" id="A0A399CXM8"/>
<gene>
    <name evidence="1" type="ORF">D1164_16660</name>
</gene>
<evidence type="ECO:0000313" key="1">
    <source>
        <dbReference type="EMBL" id="RIH63966.1"/>
    </source>
</evidence>
<organism evidence="1 2">
    <name type="scientific">Mariniphaga sediminis</name>
    <dbReference type="NCBI Taxonomy" id="1628158"/>
    <lineage>
        <taxon>Bacteria</taxon>
        <taxon>Pseudomonadati</taxon>
        <taxon>Bacteroidota</taxon>
        <taxon>Bacteroidia</taxon>
        <taxon>Marinilabiliales</taxon>
        <taxon>Prolixibacteraceae</taxon>
        <taxon>Mariniphaga</taxon>
    </lineage>
</organism>
<sequence length="666" mass="75771">MLASGGFLSAFSSSQYDEKDDSLINPIVPIQIFPGFEDKIKSDIIHLKEKYGLKRFLIVGPSKEYRYTGFPKKQVFVGLGELVVHFKEELKKYDIEIGWWCTTTIRIGKGKFQSIIKRDGTVAEEACCPLDADYKDTFSEYVATVVKIAHPFMINFEDDYHLNGGCFCPLHLKEFSEREGRYYSREELQTIFNSKTAEGSRLKKAWGKLSRDSLAGLAKSVREKVDKIAPETRLCLCQSGASEHDGNFTEAVAKAFAGNTRPMVRVYGSSYMSDEPLSLPRFIFNPLYQRQHLPENFELLHESDSFPHTRFFMSSSKLKTFMTAAFAYGLDDSLFYTNQYLENPLEEKGYREMFLKESERFAALKLAVRDCTVGGCEIFRKPGTSFNWINIAGRHGIPYTSKGGKVKLLSGNIVEQMDHDEIVKLLSGSVFLDGDAARLLCQKGYSNLIGAEISSREDTLLPPFYEGVVNPEQFPNIKNRLMYNYAWAFNKRNKDCFYQMKPLAGAEVVTEFLNSRNEPFYPAMTRFENKLGGRVAVMAYSLDDGYINTRSISLFNYSKKELIRSMIEWLGKEPLPVYVKDVPNAFCIFSHSKTKDYSVVVVTGLNSDTFDRFTLAVAPEWQGAKVQLLNNEGIWETVKTAKHNQDFRIEAKVSVMNPVVLKLNKV</sequence>